<dbReference type="InterPro" id="IPR027485">
    <property type="entry name" value="AMMECR1_N"/>
</dbReference>
<dbReference type="Proteomes" id="UP000184139">
    <property type="component" value="Unassembled WGS sequence"/>
</dbReference>
<name>A0A1M5WKT0_9BACT</name>
<protein>
    <recommendedName>
        <fullName evidence="1">AMMECR1 domain-containing protein</fullName>
    </recommendedName>
</protein>
<dbReference type="Gene3D" id="3.30.700.20">
    <property type="entry name" value="Hypothetical protein ph0010, domain 1"/>
    <property type="match status" value="1"/>
</dbReference>
<evidence type="ECO:0000313" key="2">
    <source>
        <dbReference type="EMBL" id="SHH88101.1"/>
    </source>
</evidence>
<dbReference type="Gene3D" id="3.30.1490.150">
    <property type="entry name" value="Hypothetical protein ph0010, domain 2"/>
    <property type="match status" value="1"/>
</dbReference>
<dbReference type="PROSITE" id="PS51112">
    <property type="entry name" value="AMMECR1"/>
    <property type="match status" value="1"/>
</dbReference>
<evidence type="ECO:0000259" key="1">
    <source>
        <dbReference type="PROSITE" id="PS51112"/>
    </source>
</evidence>
<dbReference type="InterPro" id="IPR036071">
    <property type="entry name" value="AMMECR1_dom_sf"/>
</dbReference>
<dbReference type="InterPro" id="IPR002733">
    <property type="entry name" value="AMMECR1_domain"/>
</dbReference>
<dbReference type="NCBIfam" id="TIGR04335">
    <property type="entry name" value="AmmeMemoSam_A"/>
    <property type="match status" value="1"/>
</dbReference>
<sequence length="190" mass="21370">MRELTPQQGERLLRLARETIARRLGVGRGPDREMLDDEALQQRCGCFVTLKLAGQLRGCIGNLEPVGPLGESVMRNAESAAFHDHRFAPLTPEEFVRINLDISILTPAVRLDYRDGADLCRRLRPDIDGVILRADGAQATFLPQVWEQLPNPADFLDHLCLKAGLPKSAWRGGRLEISIYQVRSFSERQQ</sequence>
<keyword evidence="3" id="KW-1185">Reference proteome</keyword>
<organism evidence="2 3">
    <name type="scientific">Desulfofustis glycolicus DSM 9705</name>
    <dbReference type="NCBI Taxonomy" id="1121409"/>
    <lineage>
        <taxon>Bacteria</taxon>
        <taxon>Pseudomonadati</taxon>
        <taxon>Thermodesulfobacteriota</taxon>
        <taxon>Desulfobulbia</taxon>
        <taxon>Desulfobulbales</taxon>
        <taxon>Desulfocapsaceae</taxon>
        <taxon>Desulfofustis</taxon>
    </lineage>
</organism>
<dbReference type="InterPro" id="IPR027623">
    <property type="entry name" value="AmmeMemoSam_A"/>
</dbReference>
<dbReference type="Pfam" id="PF01871">
    <property type="entry name" value="AMMECR1"/>
    <property type="match status" value="1"/>
</dbReference>
<dbReference type="RefSeq" id="WP_073376264.1">
    <property type="nucleotide sequence ID" value="NZ_FQXS01000013.1"/>
</dbReference>
<proteinExistence type="predicted"/>
<feature type="domain" description="AMMECR1" evidence="1">
    <location>
        <begin position="7"/>
        <end position="190"/>
    </location>
</feature>
<dbReference type="InterPro" id="IPR023473">
    <property type="entry name" value="AMMECR1"/>
</dbReference>
<dbReference type="SUPFAM" id="SSF143447">
    <property type="entry name" value="AMMECR1-like"/>
    <property type="match status" value="1"/>
</dbReference>
<dbReference type="PANTHER" id="PTHR13016">
    <property type="entry name" value="AMMECR1 HOMOLOG"/>
    <property type="match status" value="1"/>
</dbReference>
<dbReference type="STRING" id="1121409.SAMN02745124_02373"/>
<dbReference type="NCBIfam" id="TIGR00296">
    <property type="entry name" value="TIGR00296 family protein"/>
    <property type="match status" value="1"/>
</dbReference>
<dbReference type="EMBL" id="FQXS01000013">
    <property type="protein sequence ID" value="SHH88101.1"/>
    <property type="molecule type" value="Genomic_DNA"/>
</dbReference>
<evidence type="ECO:0000313" key="3">
    <source>
        <dbReference type="Proteomes" id="UP000184139"/>
    </source>
</evidence>
<dbReference type="OrthoDB" id="9782820at2"/>
<reference evidence="2 3" key="1">
    <citation type="submission" date="2016-11" db="EMBL/GenBank/DDBJ databases">
        <authorList>
            <person name="Jaros S."/>
            <person name="Januszkiewicz K."/>
            <person name="Wedrychowicz H."/>
        </authorList>
    </citation>
    <scope>NUCLEOTIDE SEQUENCE [LARGE SCALE GENOMIC DNA]</scope>
    <source>
        <strain evidence="2 3">DSM 9705</strain>
    </source>
</reference>
<dbReference type="AlphaFoldDB" id="A0A1M5WKT0"/>
<dbReference type="PANTHER" id="PTHR13016:SF0">
    <property type="entry name" value="AMME SYNDROME CANDIDATE GENE 1 PROTEIN"/>
    <property type="match status" value="1"/>
</dbReference>
<accession>A0A1M5WKT0</accession>
<gene>
    <name evidence="2" type="ORF">SAMN02745124_02373</name>
</gene>